<sequence>MKGLIRPHPFLSDISPDTVPIRTFFVPVAHLPRTTTSNDLLAAVLPLKSAAMSRLAAPTALAADAFSSPLIEPHSIPWDAHLQPMGMLYSPAARAAHAQALAGLYAMAPSPPPSVSSSGTRPASPIAHANVLKSSRVPSPATAPEQALCLPTHQVFDIPPGGFPVEQSPSPSPSPSPPPEGERQESQSRERLSISINPSLAAAAVPAKRASSTAPCSSTSKKPRATVSTKDFVPPDVSGLSKREARLVKNRAAAFLSRQRKREEFETMEIRVAELEEENARLLALSQQAQQPSQDEELMSEVEQLRKQLAKMQERERTLSEELSRKQRSPSPAPSSTSSVKSEGSEPALSALRSTRMDRSGASLGLMVLLCALPTLLSLPSHSHSQSALPSTFTMPLSHATSALPSSALGMQSFAPATSDFDWLDAMGANPGMDFDFNMDFSKEDKTRLASAAVNAATLSGSKLEFVSDDGESQLPLGDLGALDISFDALPSENGKIRVRIHPPSTSAMPPAAESPASSQSDDDHVMSISEPSNAPSPASQDADALGPFLGTGANVDFNALMGLNREDELAGLDLDWDSVSGGFSRAGSPGANGRRRVRIALRSMPGKGREGGEWEVEMC</sequence>
<keyword evidence="10" id="KW-1185">Reference proteome</keyword>
<dbReference type="PROSITE" id="PS50217">
    <property type="entry name" value="BZIP"/>
    <property type="match status" value="1"/>
</dbReference>
<dbReference type="RefSeq" id="XP_047776211.1">
    <property type="nucleotide sequence ID" value="XM_047924464.1"/>
</dbReference>
<comment type="caution">
    <text evidence="9">The sequence shown here is derived from an EMBL/GenBank/DDBJ whole genome shotgun (WGS) entry which is preliminary data.</text>
</comment>
<evidence type="ECO:0000256" key="5">
    <source>
        <dbReference type="ARBA" id="ARBA00023163"/>
    </source>
</evidence>
<dbReference type="Proteomes" id="UP000814176">
    <property type="component" value="Unassembled WGS sequence"/>
</dbReference>
<dbReference type="Gene3D" id="1.20.5.170">
    <property type="match status" value="1"/>
</dbReference>
<reference evidence="9 10" key="1">
    <citation type="journal article" date="2021" name="Environ. Microbiol.">
        <title>Gene family expansions and transcriptome signatures uncover fungal adaptations to wood decay.</title>
        <authorList>
            <person name="Hage H."/>
            <person name="Miyauchi S."/>
            <person name="Viragh M."/>
            <person name="Drula E."/>
            <person name="Min B."/>
            <person name="Chaduli D."/>
            <person name="Navarro D."/>
            <person name="Favel A."/>
            <person name="Norest M."/>
            <person name="Lesage-Meessen L."/>
            <person name="Balint B."/>
            <person name="Merenyi Z."/>
            <person name="de Eugenio L."/>
            <person name="Morin E."/>
            <person name="Martinez A.T."/>
            <person name="Baldrian P."/>
            <person name="Stursova M."/>
            <person name="Martinez M.J."/>
            <person name="Novotny C."/>
            <person name="Magnuson J.K."/>
            <person name="Spatafora J.W."/>
            <person name="Maurice S."/>
            <person name="Pangilinan J."/>
            <person name="Andreopoulos W."/>
            <person name="LaButti K."/>
            <person name="Hundley H."/>
            <person name="Na H."/>
            <person name="Kuo A."/>
            <person name="Barry K."/>
            <person name="Lipzen A."/>
            <person name="Henrissat B."/>
            <person name="Riley R."/>
            <person name="Ahrendt S."/>
            <person name="Nagy L.G."/>
            <person name="Grigoriev I.V."/>
            <person name="Martin F."/>
            <person name="Rosso M.N."/>
        </authorList>
    </citation>
    <scope>NUCLEOTIDE SEQUENCE [LARGE SCALE GENOMIC DNA]</scope>
    <source>
        <strain evidence="9 10">CIRM-BRFM 1785</strain>
    </source>
</reference>
<dbReference type="EMBL" id="JADCUA010000018">
    <property type="protein sequence ID" value="KAH9833471.1"/>
    <property type="molecule type" value="Genomic_DNA"/>
</dbReference>
<gene>
    <name evidence="9" type="ORF">C8Q71DRAFT_773636</name>
</gene>
<keyword evidence="6" id="KW-0539">Nucleus</keyword>
<comment type="subcellular location">
    <subcellularLocation>
        <location evidence="1">Nucleus</location>
    </subcellularLocation>
</comment>
<feature type="compositionally biased region" description="Pro residues" evidence="7">
    <location>
        <begin position="170"/>
        <end position="179"/>
    </location>
</feature>
<feature type="region of interest" description="Disordered" evidence="7">
    <location>
        <begin position="307"/>
        <end position="352"/>
    </location>
</feature>
<evidence type="ECO:0000259" key="8">
    <source>
        <dbReference type="PROSITE" id="PS50217"/>
    </source>
</evidence>
<feature type="compositionally biased region" description="Basic and acidic residues" evidence="7">
    <location>
        <begin position="180"/>
        <end position="191"/>
    </location>
</feature>
<evidence type="ECO:0000256" key="7">
    <source>
        <dbReference type="SAM" id="MobiDB-lite"/>
    </source>
</evidence>
<evidence type="ECO:0000256" key="1">
    <source>
        <dbReference type="ARBA" id="ARBA00004123"/>
    </source>
</evidence>
<comment type="similarity">
    <text evidence="2">Belongs to the bZIP family.</text>
</comment>
<feature type="compositionally biased region" description="Basic and acidic residues" evidence="7">
    <location>
        <begin position="312"/>
        <end position="325"/>
    </location>
</feature>
<name>A0ABQ8K9E6_9APHY</name>
<evidence type="ECO:0000256" key="6">
    <source>
        <dbReference type="ARBA" id="ARBA00023242"/>
    </source>
</evidence>
<feature type="compositionally biased region" description="Low complexity" evidence="7">
    <location>
        <begin position="503"/>
        <end position="520"/>
    </location>
</feature>
<feature type="compositionally biased region" description="Low complexity" evidence="7">
    <location>
        <begin position="203"/>
        <end position="214"/>
    </location>
</feature>
<dbReference type="SUPFAM" id="SSF57959">
    <property type="entry name" value="Leucine zipper domain"/>
    <property type="match status" value="1"/>
</dbReference>
<feature type="region of interest" description="Disordered" evidence="7">
    <location>
        <begin position="500"/>
        <end position="545"/>
    </location>
</feature>
<feature type="domain" description="BZIP" evidence="8">
    <location>
        <begin position="240"/>
        <end position="282"/>
    </location>
</feature>
<dbReference type="PANTHER" id="PTHR47416">
    <property type="entry name" value="BASIC-LEUCINE ZIPPER TRANSCRIPTION FACTOR F-RELATED"/>
    <property type="match status" value="1"/>
</dbReference>
<keyword evidence="4" id="KW-0238">DNA-binding</keyword>
<evidence type="ECO:0000313" key="9">
    <source>
        <dbReference type="EMBL" id="KAH9833471.1"/>
    </source>
</evidence>
<evidence type="ECO:0000256" key="3">
    <source>
        <dbReference type="ARBA" id="ARBA00023015"/>
    </source>
</evidence>
<dbReference type="GeneID" id="72005196"/>
<feature type="compositionally biased region" description="Polar residues" evidence="7">
    <location>
        <begin position="530"/>
        <end position="540"/>
    </location>
</feature>
<dbReference type="Pfam" id="PF07716">
    <property type="entry name" value="bZIP_2"/>
    <property type="match status" value="1"/>
</dbReference>
<accession>A0ABQ8K9E6</accession>
<dbReference type="PANTHER" id="PTHR47416:SF8">
    <property type="entry name" value="BASIC-LEUCINE ZIPPER TRANSCRIPTION FACTOR E-RELATED"/>
    <property type="match status" value="1"/>
</dbReference>
<evidence type="ECO:0000256" key="4">
    <source>
        <dbReference type="ARBA" id="ARBA00023125"/>
    </source>
</evidence>
<proteinExistence type="inferred from homology"/>
<protein>
    <recommendedName>
        <fullName evidence="8">BZIP domain-containing protein</fullName>
    </recommendedName>
</protein>
<keyword evidence="5" id="KW-0804">Transcription</keyword>
<feature type="region of interest" description="Disordered" evidence="7">
    <location>
        <begin position="158"/>
        <end position="191"/>
    </location>
</feature>
<evidence type="ECO:0000256" key="2">
    <source>
        <dbReference type="ARBA" id="ARBA00007163"/>
    </source>
</evidence>
<dbReference type="CDD" id="cd14812">
    <property type="entry name" value="bZIP_u3"/>
    <property type="match status" value="1"/>
</dbReference>
<evidence type="ECO:0000313" key="10">
    <source>
        <dbReference type="Proteomes" id="UP000814176"/>
    </source>
</evidence>
<dbReference type="InterPro" id="IPR004827">
    <property type="entry name" value="bZIP"/>
</dbReference>
<dbReference type="InterPro" id="IPR046347">
    <property type="entry name" value="bZIP_sf"/>
</dbReference>
<organism evidence="9 10">
    <name type="scientific">Rhodofomes roseus</name>
    <dbReference type="NCBI Taxonomy" id="34475"/>
    <lineage>
        <taxon>Eukaryota</taxon>
        <taxon>Fungi</taxon>
        <taxon>Dikarya</taxon>
        <taxon>Basidiomycota</taxon>
        <taxon>Agaricomycotina</taxon>
        <taxon>Agaricomycetes</taxon>
        <taxon>Polyporales</taxon>
        <taxon>Rhodofomes</taxon>
    </lineage>
</organism>
<feature type="region of interest" description="Disordered" evidence="7">
    <location>
        <begin position="203"/>
        <end position="240"/>
    </location>
</feature>
<keyword evidence="3" id="KW-0805">Transcription regulation</keyword>
<dbReference type="SMART" id="SM00338">
    <property type="entry name" value="BRLZ"/>
    <property type="match status" value="1"/>
</dbReference>